<evidence type="ECO:0000256" key="9">
    <source>
        <dbReference type="RuleBase" id="RU361205"/>
    </source>
</evidence>
<evidence type="ECO:0000256" key="4">
    <source>
        <dbReference type="ARBA" id="ARBA00012458"/>
    </source>
</evidence>
<dbReference type="PANTHER" id="PTHR20941">
    <property type="entry name" value="FOLATE SYNTHESIS PROTEINS"/>
    <property type="match status" value="1"/>
</dbReference>
<dbReference type="EMBL" id="QENZ01000003">
    <property type="protein sequence ID" value="PVX51745.1"/>
    <property type="molecule type" value="Genomic_DNA"/>
</dbReference>
<comment type="pathway">
    <text evidence="3 9">Cofactor biosynthesis; tetrahydrofolate biosynthesis; 7,8-dihydrofolate from 2-amino-4-hydroxy-6-hydroxymethyl-7,8-dihydropteridine diphosphate and 4-aminobenzoate: step 1/2.</text>
</comment>
<evidence type="ECO:0000256" key="6">
    <source>
        <dbReference type="ARBA" id="ARBA00022723"/>
    </source>
</evidence>
<evidence type="ECO:0000313" key="12">
    <source>
        <dbReference type="Proteomes" id="UP000251835"/>
    </source>
</evidence>
<dbReference type="GO" id="GO:0046656">
    <property type="term" value="P:folic acid biosynthetic process"/>
    <property type="evidence" value="ECO:0007669"/>
    <property type="project" value="UniProtKB-KW"/>
</dbReference>
<name>A0A7L4UPM4_BALHA</name>
<comment type="function">
    <text evidence="9">Catalyzes the condensation of para-aminobenzoate (pABA) with 6-hydroxymethyl-7,8-dihydropterin diphosphate (DHPt-PP) to form 7,8-dihydropteroate (H2Pte), the immediate precursor of folate derivatives.</text>
</comment>
<evidence type="ECO:0000256" key="8">
    <source>
        <dbReference type="ARBA" id="ARBA00022909"/>
    </source>
</evidence>
<dbReference type="Gene3D" id="3.20.20.20">
    <property type="entry name" value="Dihydropteroate synthase-like"/>
    <property type="match status" value="1"/>
</dbReference>
<comment type="catalytic activity">
    <reaction evidence="1">
        <text>(7,8-dihydropterin-6-yl)methyl diphosphate + 4-aminobenzoate = 7,8-dihydropteroate + diphosphate</text>
        <dbReference type="Rhea" id="RHEA:19949"/>
        <dbReference type="ChEBI" id="CHEBI:17836"/>
        <dbReference type="ChEBI" id="CHEBI:17839"/>
        <dbReference type="ChEBI" id="CHEBI:33019"/>
        <dbReference type="ChEBI" id="CHEBI:72950"/>
        <dbReference type="EC" id="2.5.1.15"/>
    </reaction>
</comment>
<gene>
    <name evidence="11" type="ORF">C7377_0030</name>
</gene>
<organism evidence="11 12">
    <name type="scientific">Balneicella halophila</name>
    <dbReference type="NCBI Taxonomy" id="1537566"/>
    <lineage>
        <taxon>Bacteria</taxon>
        <taxon>Pseudomonadati</taxon>
        <taxon>Bacteroidota</taxon>
        <taxon>Bacteroidia</taxon>
        <taxon>Bacteroidales</taxon>
        <taxon>Balneicellaceae</taxon>
        <taxon>Balneicella</taxon>
    </lineage>
</organism>
<comment type="similarity">
    <text evidence="9">Belongs to the DHPS family.</text>
</comment>
<keyword evidence="5 9" id="KW-0808">Transferase</keyword>
<dbReference type="GO" id="GO:0004156">
    <property type="term" value="F:dihydropteroate synthase activity"/>
    <property type="evidence" value="ECO:0007669"/>
    <property type="project" value="UniProtKB-EC"/>
</dbReference>
<evidence type="ECO:0000256" key="1">
    <source>
        <dbReference type="ARBA" id="ARBA00000012"/>
    </source>
</evidence>
<dbReference type="AlphaFoldDB" id="A0A7L4UPM4"/>
<dbReference type="InterPro" id="IPR011005">
    <property type="entry name" value="Dihydropteroate_synth-like_sf"/>
</dbReference>
<dbReference type="InterPro" id="IPR006390">
    <property type="entry name" value="DHP_synth_dom"/>
</dbReference>
<evidence type="ECO:0000256" key="3">
    <source>
        <dbReference type="ARBA" id="ARBA00004763"/>
    </source>
</evidence>
<dbReference type="PROSITE" id="PS00792">
    <property type="entry name" value="DHPS_1"/>
    <property type="match status" value="1"/>
</dbReference>
<feature type="domain" description="Pterin-binding" evidence="10">
    <location>
        <begin position="13"/>
        <end position="266"/>
    </location>
</feature>
<dbReference type="GO" id="GO:0046872">
    <property type="term" value="F:metal ion binding"/>
    <property type="evidence" value="ECO:0007669"/>
    <property type="project" value="UniProtKB-KW"/>
</dbReference>
<dbReference type="CDD" id="cd00739">
    <property type="entry name" value="DHPS"/>
    <property type="match status" value="1"/>
</dbReference>
<accession>A0A7L4UPM4</accession>
<dbReference type="PROSITE" id="PS00793">
    <property type="entry name" value="DHPS_2"/>
    <property type="match status" value="1"/>
</dbReference>
<comment type="cofactor">
    <cofactor evidence="2 9">
        <name>Mg(2+)</name>
        <dbReference type="ChEBI" id="CHEBI:18420"/>
    </cofactor>
</comment>
<dbReference type="RefSeq" id="WP_116495320.1">
    <property type="nucleotide sequence ID" value="NZ_QENZ01000003.1"/>
</dbReference>
<dbReference type="UniPathway" id="UPA00077">
    <property type="reaction ID" value="UER00156"/>
</dbReference>
<keyword evidence="8 9" id="KW-0289">Folate biosynthesis</keyword>
<dbReference type="Pfam" id="PF00809">
    <property type="entry name" value="Pterin_bind"/>
    <property type="match status" value="1"/>
</dbReference>
<dbReference type="OrthoDB" id="9811744at2"/>
<evidence type="ECO:0000256" key="5">
    <source>
        <dbReference type="ARBA" id="ARBA00022679"/>
    </source>
</evidence>
<evidence type="ECO:0000256" key="2">
    <source>
        <dbReference type="ARBA" id="ARBA00001946"/>
    </source>
</evidence>
<dbReference type="GO" id="GO:0005829">
    <property type="term" value="C:cytosol"/>
    <property type="evidence" value="ECO:0007669"/>
    <property type="project" value="TreeGrafter"/>
</dbReference>
<keyword evidence="7 9" id="KW-0460">Magnesium</keyword>
<keyword evidence="12" id="KW-1185">Reference proteome</keyword>
<evidence type="ECO:0000313" key="11">
    <source>
        <dbReference type="EMBL" id="PVX51745.1"/>
    </source>
</evidence>
<evidence type="ECO:0000256" key="7">
    <source>
        <dbReference type="ARBA" id="ARBA00022842"/>
    </source>
</evidence>
<protein>
    <recommendedName>
        <fullName evidence="4 9">Dihydropteroate synthase</fullName>
        <shortName evidence="9">DHPS</shortName>
        <ecNumber evidence="4 9">2.5.1.15</ecNumber>
    </recommendedName>
    <alternativeName>
        <fullName evidence="9">Dihydropteroate pyrophosphorylase</fullName>
    </alternativeName>
</protein>
<proteinExistence type="inferred from homology"/>
<dbReference type="NCBIfam" id="TIGR01496">
    <property type="entry name" value="DHPS"/>
    <property type="match status" value="1"/>
</dbReference>
<keyword evidence="6 9" id="KW-0479">Metal-binding</keyword>
<dbReference type="PROSITE" id="PS50972">
    <property type="entry name" value="PTERIN_BINDING"/>
    <property type="match status" value="1"/>
</dbReference>
<dbReference type="InterPro" id="IPR000489">
    <property type="entry name" value="Pterin-binding_dom"/>
</dbReference>
<sequence>MQVGKQHIDLSSPKVMAIVNLTPDSFFDGGRYIKTEAVHHRIEKVIEEGADIIDLGAYSTRPGAAKVDLEDEWKRLVPALSFIRKNYKNIPISIDTFRAEIADRVLKYFGSFIVNDISAGTLDKNLFSWVGEHKMPYILMHIKGTPQDMQQNPVYDDVVSEVYDFLKEKLSQLRDLGAGDVIIDLGFGFGKTITHNYQLLREIKAFDSLQCPMLVGISRKSMIYKLLNTEAKEALNGTTVLNTMALERGAKILRVHDAKEAKEAVALVSAMQNA</sequence>
<dbReference type="PANTHER" id="PTHR20941:SF1">
    <property type="entry name" value="FOLIC ACID SYNTHESIS PROTEIN FOL1"/>
    <property type="match status" value="1"/>
</dbReference>
<dbReference type="GO" id="GO:0046654">
    <property type="term" value="P:tetrahydrofolate biosynthetic process"/>
    <property type="evidence" value="ECO:0007669"/>
    <property type="project" value="UniProtKB-UniPathway"/>
</dbReference>
<dbReference type="InterPro" id="IPR045031">
    <property type="entry name" value="DHP_synth-like"/>
</dbReference>
<comment type="caution">
    <text evidence="11">The sequence shown here is derived from an EMBL/GenBank/DDBJ whole genome shotgun (WGS) entry which is preliminary data.</text>
</comment>
<reference evidence="11 12" key="1">
    <citation type="submission" date="2018-05" db="EMBL/GenBank/DDBJ databases">
        <title>Genomic Encyclopedia of Type Strains, Phase IV (KMG-IV): sequencing the most valuable type-strain genomes for metagenomic binning, comparative biology and taxonomic classification.</title>
        <authorList>
            <person name="Goeker M."/>
        </authorList>
    </citation>
    <scope>NUCLEOTIDE SEQUENCE [LARGE SCALE GENOMIC DNA]</scope>
    <source>
        <strain evidence="11 12">DSM 28579</strain>
    </source>
</reference>
<evidence type="ECO:0000259" key="10">
    <source>
        <dbReference type="PROSITE" id="PS50972"/>
    </source>
</evidence>
<dbReference type="SUPFAM" id="SSF51717">
    <property type="entry name" value="Dihydropteroate synthetase-like"/>
    <property type="match status" value="1"/>
</dbReference>
<dbReference type="EC" id="2.5.1.15" evidence="4 9"/>
<dbReference type="Proteomes" id="UP000251835">
    <property type="component" value="Unassembled WGS sequence"/>
</dbReference>